<name>A0A7J4IW99_9ARCH</name>
<evidence type="ECO:0000313" key="2">
    <source>
        <dbReference type="EMBL" id="HIH09752.1"/>
    </source>
</evidence>
<reference evidence="3" key="1">
    <citation type="journal article" date="2020" name="bioRxiv">
        <title>A rank-normalized archaeal taxonomy based on genome phylogeny resolves widespread incomplete and uneven classifications.</title>
        <authorList>
            <person name="Rinke C."/>
            <person name="Chuvochina M."/>
            <person name="Mussig A.J."/>
            <person name="Chaumeil P.-A."/>
            <person name="Waite D.W."/>
            <person name="Whitman W.B."/>
            <person name="Parks D.H."/>
            <person name="Hugenholtz P."/>
        </authorList>
    </citation>
    <scope>NUCLEOTIDE SEQUENCE [LARGE SCALE GENOMIC DNA]</scope>
</reference>
<comment type="caution">
    <text evidence="2">The sequence shown here is derived from an EMBL/GenBank/DDBJ whole genome shotgun (WGS) entry which is preliminary data.</text>
</comment>
<dbReference type="AlphaFoldDB" id="A0A7J4IW99"/>
<feature type="region of interest" description="Disordered" evidence="1">
    <location>
        <begin position="62"/>
        <end position="86"/>
    </location>
</feature>
<protein>
    <submittedName>
        <fullName evidence="2">Uncharacterized protein</fullName>
    </submittedName>
</protein>
<dbReference type="EMBL" id="DUGC01000057">
    <property type="protein sequence ID" value="HIH09752.1"/>
    <property type="molecule type" value="Genomic_DNA"/>
</dbReference>
<evidence type="ECO:0000256" key="1">
    <source>
        <dbReference type="SAM" id="MobiDB-lite"/>
    </source>
</evidence>
<proteinExistence type="predicted"/>
<accession>A0A7J4IW99</accession>
<sequence length="86" mass="9795">MVLRRKEGRPLPESADMKIWRDEFNQMSLEEHDKILKNLGLDEEDIEEFNDTVKGKRKIEDTLGVSGDGEVPAKQNNGNAARNAKK</sequence>
<organism evidence="2 3">
    <name type="scientific">Candidatus Iainarchaeum sp</name>
    <dbReference type="NCBI Taxonomy" id="3101447"/>
    <lineage>
        <taxon>Archaea</taxon>
        <taxon>Candidatus Iainarchaeota</taxon>
        <taxon>Candidatus Iainarchaeia</taxon>
        <taxon>Candidatus Iainarchaeales</taxon>
        <taxon>Candidatus Iainarchaeaceae</taxon>
        <taxon>Candidatus Iainarchaeum</taxon>
    </lineage>
</organism>
<evidence type="ECO:0000313" key="3">
    <source>
        <dbReference type="Proteomes" id="UP000565078"/>
    </source>
</evidence>
<gene>
    <name evidence="2" type="ORF">HA254_03715</name>
</gene>
<dbReference type="Proteomes" id="UP000565078">
    <property type="component" value="Unassembled WGS sequence"/>
</dbReference>